<accession>S3JUR5</accession>
<dbReference type="EMBL" id="ATDT01000020">
    <property type="protein sequence ID" value="EPF16894.1"/>
    <property type="molecule type" value="Genomic_DNA"/>
</dbReference>
<dbReference type="AlphaFoldDB" id="S3JUR5"/>
<gene>
    <name evidence="1" type="ORF">HMPREF0201_02129</name>
</gene>
<dbReference type="Proteomes" id="UP000014585">
    <property type="component" value="Unassembled WGS sequence"/>
</dbReference>
<comment type="caution">
    <text evidence="1">The sequence shown here is derived from an EMBL/GenBank/DDBJ whole genome shotgun (WGS) entry which is preliminary data.</text>
</comment>
<dbReference type="STRING" id="566551.HMPREF0201_02129"/>
<proteinExistence type="predicted"/>
<sequence>MLAALCLVFIQNKTGYTFCKFVFFRTRSPIYFIGFQQHIALNCVDSKKRGPAK</sequence>
<name>S3JUR5_9ENTR</name>
<dbReference type="HOGENOM" id="CLU_3059801_0_0_6"/>
<evidence type="ECO:0000313" key="2">
    <source>
        <dbReference type="Proteomes" id="UP000014585"/>
    </source>
</evidence>
<reference evidence="1 2" key="1">
    <citation type="submission" date="2013-04" db="EMBL/GenBank/DDBJ databases">
        <authorList>
            <person name="Weinstock G."/>
            <person name="Sodergren E."/>
            <person name="Lobos E.A."/>
            <person name="Fulton L."/>
            <person name="Fulton R."/>
            <person name="Courtney L."/>
            <person name="Fronick C."/>
            <person name="O'Laughlin M."/>
            <person name="Godfrey J."/>
            <person name="Wilson R.M."/>
            <person name="Miner T."/>
            <person name="Farmer C."/>
            <person name="Delehaunty K."/>
            <person name="Cordes M."/>
            <person name="Minx P."/>
            <person name="Tomlinson C."/>
            <person name="Chen J."/>
            <person name="Wollam A."/>
            <person name="Pepin K.H."/>
            <person name="Palsikar V.B."/>
            <person name="Zhang X."/>
            <person name="Suruliraj S."/>
            <person name="Perna N.T."/>
            <person name="Plunkett G."/>
            <person name="Warren W."/>
            <person name="Mitreva M."/>
            <person name="Mardis E.R."/>
            <person name="Wilson R.K."/>
        </authorList>
    </citation>
    <scope>NUCLEOTIDE SEQUENCE [LARGE SCALE GENOMIC DNA]</scope>
    <source>
        <strain evidence="1 2">DSM 4568</strain>
    </source>
</reference>
<protein>
    <submittedName>
        <fullName evidence="1">Uncharacterized protein</fullName>
    </submittedName>
</protein>
<evidence type="ECO:0000313" key="1">
    <source>
        <dbReference type="EMBL" id="EPF16894.1"/>
    </source>
</evidence>
<organism evidence="1 2">
    <name type="scientific">Cedecea davisae DSM 4568</name>
    <dbReference type="NCBI Taxonomy" id="566551"/>
    <lineage>
        <taxon>Bacteria</taxon>
        <taxon>Pseudomonadati</taxon>
        <taxon>Pseudomonadota</taxon>
        <taxon>Gammaproteobacteria</taxon>
        <taxon>Enterobacterales</taxon>
        <taxon>Enterobacteriaceae</taxon>
        <taxon>Cedecea</taxon>
    </lineage>
</organism>